<name>A0A4Y4DTD2_GLUUR</name>
<dbReference type="EMBL" id="BJNY01000011">
    <property type="protein sequence ID" value="GED06618.1"/>
    <property type="molecule type" value="Genomic_DNA"/>
</dbReference>
<sequence>MADTLSLTELGSLTANEALNKGIKPKQVWEAMCRAQDVPVERWLGVDIEPKQS</sequence>
<dbReference type="Pfam" id="PF11248">
    <property type="entry name" value="DUF3046"/>
    <property type="match status" value="1"/>
</dbReference>
<protein>
    <recommendedName>
        <fullName evidence="3">DUF3046 domain-containing protein</fullName>
    </recommendedName>
</protein>
<dbReference type="InterPro" id="IPR021408">
    <property type="entry name" value="DUF3046"/>
</dbReference>
<dbReference type="Proteomes" id="UP000316612">
    <property type="component" value="Unassembled WGS sequence"/>
</dbReference>
<proteinExistence type="predicted"/>
<evidence type="ECO:0000313" key="2">
    <source>
        <dbReference type="Proteomes" id="UP000316612"/>
    </source>
</evidence>
<organism evidence="1 2">
    <name type="scientific">Glutamicibacter uratoxydans</name>
    <name type="common">Arthrobacter uratoxydans</name>
    <dbReference type="NCBI Taxonomy" id="43667"/>
    <lineage>
        <taxon>Bacteria</taxon>
        <taxon>Bacillati</taxon>
        <taxon>Actinomycetota</taxon>
        <taxon>Actinomycetes</taxon>
        <taxon>Micrococcales</taxon>
        <taxon>Micrococcaceae</taxon>
        <taxon>Glutamicibacter</taxon>
    </lineage>
</organism>
<dbReference type="AlphaFoldDB" id="A0A4Y4DTD2"/>
<accession>A0A4Y4DTD2</accession>
<gene>
    <name evidence="1" type="ORF">AUR04nite_21500</name>
</gene>
<keyword evidence="2" id="KW-1185">Reference proteome</keyword>
<reference evidence="1 2" key="1">
    <citation type="submission" date="2019-06" db="EMBL/GenBank/DDBJ databases">
        <title>Whole genome shotgun sequence of Glutamicibacter uratoxydans NBRC 15515.</title>
        <authorList>
            <person name="Hosoyama A."/>
            <person name="Uohara A."/>
            <person name="Ohji S."/>
            <person name="Ichikawa N."/>
        </authorList>
    </citation>
    <scope>NUCLEOTIDE SEQUENCE [LARGE SCALE GENOMIC DNA]</scope>
    <source>
        <strain evidence="1 2">NBRC 15515</strain>
    </source>
</reference>
<evidence type="ECO:0000313" key="1">
    <source>
        <dbReference type="EMBL" id="GED06618.1"/>
    </source>
</evidence>
<comment type="caution">
    <text evidence="1">The sequence shown here is derived from an EMBL/GenBank/DDBJ whole genome shotgun (WGS) entry which is preliminary data.</text>
</comment>
<evidence type="ECO:0008006" key="3">
    <source>
        <dbReference type="Google" id="ProtNLM"/>
    </source>
</evidence>